<name>A0A2T4UDW3_9ACTN</name>
<dbReference type="InterPro" id="IPR021440">
    <property type="entry name" value="DUF3089"/>
</dbReference>
<dbReference type="OrthoDB" id="9794645at2"/>
<dbReference type="PROSITE" id="PS51257">
    <property type="entry name" value="PROKAR_LIPOPROTEIN"/>
    <property type="match status" value="1"/>
</dbReference>
<gene>
    <name evidence="2" type="ORF">C7Y72_18875</name>
</gene>
<reference evidence="2 3" key="1">
    <citation type="submission" date="2018-03" db="EMBL/GenBank/DDBJ databases">
        <title>Aquarubrobacter algicola gen. nov., sp. nov., a novel actinobacterium isolated from shallow eutrophic lake during the end of cyanobacterial harmful algal blooms.</title>
        <authorList>
            <person name="Chun S.J."/>
        </authorList>
    </citation>
    <scope>NUCLEOTIDE SEQUENCE [LARGE SCALE GENOMIC DNA]</scope>
    <source>
        <strain evidence="2 3">Seoho-28</strain>
    </source>
</reference>
<feature type="chain" id="PRO_5015712892" evidence="1">
    <location>
        <begin position="29"/>
        <end position="482"/>
    </location>
</feature>
<evidence type="ECO:0000256" key="1">
    <source>
        <dbReference type="SAM" id="SignalP"/>
    </source>
</evidence>
<keyword evidence="3" id="KW-1185">Reference proteome</keyword>
<protein>
    <submittedName>
        <fullName evidence="2">DUF3089 domain-containing protein</fullName>
    </submittedName>
</protein>
<dbReference type="RefSeq" id="WP_107570739.1">
    <property type="nucleotide sequence ID" value="NZ_PYYB01000003.1"/>
</dbReference>
<dbReference type="AlphaFoldDB" id="A0A2T4UDW3"/>
<accession>A0A2T4UDW3</accession>
<comment type="caution">
    <text evidence="2">The sequence shown here is derived from an EMBL/GenBank/DDBJ whole genome shotgun (WGS) entry which is preliminary data.</text>
</comment>
<evidence type="ECO:0000313" key="2">
    <source>
        <dbReference type="EMBL" id="PTL55696.1"/>
    </source>
</evidence>
<organism evidence="2 3">
    <name type="scientific">Paraconexibacter algicola</name>
    <dbReference type="NCBI Taxonomy" id="2133960"/>
    <lineage>
        <taxon>Bacteria</taxon>
        <taxon>Bacillati</taxon>
        <taxon>Actinomycetota</taxon>
        <taxon>Thermoleophilia</taxon>
        <taxon>Solirubrobacterales</taxon>
        <taxon>Paraconexibacteraceae</taxon>
        <taxon>Paraconexibacter</taxon>
    </lineage>
</organism>
<sequence length="482" mass="51344">MGRGTTMLVALLGAAVIAACGGAPPASAEVVWLCDPIAAAADDPCRDTLRTTVQEADGTSRVTDEPLPAAPAADCFYVYPTVSQQLGTTADKARDPELVAIASYQASRFSRECRVFAPIYRQLTLASILTGSVEARRAGFALAYGDVLEAWRAFLARTDGTRPIVLLSHSQGTRMLRKLVREEVDPSPALRARLASAVLLGQNVTVRRGDVRGGDFQQIPGCTTVGQASCVIAYSTFDDTPPDDARFGIVPRTDDFRSGFPVGDDFEVLCTNPASLGANERRVTTSLARTEPYPGVLGLGLAGTYGGTPPTADTAWVRPAERYTARCERLGRAHVLDLGPVGSARALNPFPDATWGLHITDVNIALGDLVDLVGASVRTVVAGRARAAVRVRTAFTAGRDARGRRCARRDVLLTVDGTDVVAADARVGGRRVARDTRPPVRLRVRRAALRRGARTAVTVRVTLRDGRTTTLTRRVRACGATA</sequence>
<dbReference type="Proteomes" id="UP000240739">
    <property type="component" value="Unassembled WGS sequence"/>
</dbReference>
<keyword evidence="1" id="KW-0732">Signal</keyword>
<dbReference type="Pfam" id="PF11288">
    <property type="entry name" value="DUF3089"/>
    <property type="match status" value="1"/>
</dbReference>
<feature type="signal peptide" evidence="1">
    <location>
        <begin position="1"/>
        <end position="28"/>
    </location>
</feature>
<proteinExistence type="predicted"/>
<dbReference type="EMBL" id="PYYB01000003">
    <property type="protein sequence ID" value="PTL55696.1"/>
    <property type="molecule type" value="Genomic_DNA"/>
</dbReference>
<evidence type="ECO:0000313" key="3">
    <source>
        <dbReference type="Proteomes" id="UP000240739"/>
    </source>
</evidence>